<accession>A0A2V3VGX0</accession>
<dbReference type="AlphaFoldDB" id="A0A2V3VGX0"/>
<evidence type="ECO:0008006" key="4">
    <source>
        <dbReference type="Google" id="ProtNLM"/>
    </source>
</evidence>
<keyword evidence="1" id="KW-0472">Membrane</keyword>
<dbReference type="OrthoDB" id="2941166at2"/>
<keyword evidence="1" id="KW-0812">Transmembrane</keyword>
<dbReference type="RefSeq" id="WP_110397582.1">
    <property type="nucleotide sequence ID" value="NZ_JBHUHB010000001.1"/>
</dbReference>
<name>A0A2V3VGX0_9BACI</name>
<comment type="caution">
    <text evidence="2">The sequence shown here is derived from an EMBL/GenBank/DDBJ whole genome shotgun (WGS) entry which is preliminary data.</text>
</comment>
<feature type="transmembrane region" description="Helical" evidence="1">
    <location>
        <begin position="6"/>
        <end position="30"/>
    </location>
</feature>
<keyword evidence="1" id="KW-1133">Transmembrane helix</keyword>
<sequence length="59" mass="6891">MSGFHTVDFLIVLVYFGVIFLIIILCVMFFRSLSKRKNQLDNIEKKIDAIKEQLKKGND</sequence>
<reference evidence="2 3" key="1">
    <citation type="submission" date="2018-05" db="EMBL/GenBank/DDBJ databases">
        <title>Genomic Encyclopedia of Type Strains, Phase IV (KMG-IV): sequencing the most valuable type-strain genomes for metagenomic binning, comparative biology and taxonomic classification.</title>
        <authorList>
            <person name="Goeker M."/>
        </authorList>
    </citation>
    <scope>NUCLEOTIDE SEQUENCE [LARGE SCALE GENOMIC DNA]</scope>
    <source>
        <strain evidence="2 3">DSM 28556</strain>
    </source>
</reference>
<dbReference type="EMBL" id="QJJQ01000027">
    <property type="protein sequence ID" value="PXW80434.1"/>
    <property type="molecule type" value="Genomic_DNA"/>
</dbReference>
<evidence type="ECO:0000313" key="2">
    <source>
        <dbReference type="EMBL" id="PXW80434.1"/>
    </source>
</evidence>
<dbReference type="Proteomes" id="UP000247978">
    <property type="component" value="Unassembled WGS sequence"/>
</dbReference>
<keyword evidence="3" id="KW-1185">Reference proteome</keyword>
<evidence type="ECO:0000256" key="1">
    <source>
        <dbReference type="SAM" id="Phobius"/>
    </source>
</evidence>
<gene>
    <name evidence="2" type="ORF">DFR56_1274</name>
</gene>
<organism evidence="2 3">
    <name type="scientific">Pseudogracilibacillus auburnensis</name>
    <dbReference type="NCBI Taxonomy" id="1494959"/>
    <lineage>
        <taxon>Bacteria</taxon>
        <taxon>Bacillati</taxon>
        <taxon>Bacillota</taxon>
        <taxon>Bacilli</taxon>
        <taxon>Bacillales</taxon>
        <taxon>Bacillaceae</taxon>
        <taxon>Pseudogracilibacillus</taxon>
    </lineage>
</organism>
<protein>
    <recommendedName>
        <fullName evidence="4">DUF4083 domain-containing protein</fullName>
    </recommendedName>
</protein>
<evidence type="ECO:0000313" key="3">
    <source>
        <dbReference type="Proteomes" id="UP000247978"/>
    </source>
</evidence>
<proteinExistence type="predicted"/>